<evidence type="ECO:0000313" key="1">
    <source>
        <dbReference type="EMBL" id="MCZ6160697.1"/>
    </source>
</evidence>
<protein>
    <submittedName>
        <fullName evidence="1">Uncharacterized protein</fullName>
    </submittedName>
</protein>
<organism evidence="1 2">
    <name type="scientific">Campylobacter ureolyticus</name>
    <dbReference type="NCBI Taxonomy" id="827"/>
    <lineage>
        <taxon>Bacteria</taxon>
        <taxon>Pseudomonadati</taxon>
        <taxon>Campylobacterota</taxon>
        <taxon>Epsilonproteobacteria</taxon>
        <taxon>Campylobacterales</taxon>
        <taxon>Campylobacteraceae</taxon>
        <taxon>Campylobacter</taxon>
    </lineage>
</organism>
<accession>A0A9Q4KMH3</accession>
<comment type="caution">
    <text evidence="1">The sequence shown here is derived from an EMBL/GenBank/DDBJ whole genome shotgun (WGS) entry which is preliminary data.</text>
</comment>
<sequence length="51" mass="5809">MSGSNLLIGIAEENKKFEDLNTVVTIKNRTTKHNRIENFAFSDKTLSQKIL</sequence>
<evidence type="ECO:0000313" key="2">
    <source>
        <dbReference type="Proteomes" id="UP001075225"/>
    </source>
</evidence>
<reference evidence="1" key="1">
    <citation type="submission" date="2022-12" db="EMBL/GenBank/DDBJ databases">
        <title>Species Delineation and Comparative Genomics within the Campylobacter ureolyticus Complex.</title>
        <authorList>
            <person name="Maki J."/>
            <person name="Howard M."/>
            <person name="Connelly S."/>
            <person name="Hardy D.J."/>
            <person name="Cameron A."/>
        </authorList>
    </citation>
    <scope>NUCLEOTIDE SEQUENCE</scope>
    <source>
        <strain evidence="1">URMC_787</strain>
    </source>
</reference>
<dbReference type="RefSeq" id="WP_269485206.1">
    <property type="nucleotide sequence ID" value="NZ_JAPXGO010000023.1"/>
</dbReference>
<proteinExistence type="predicted"/>
<dbReference type="EMBL" id="JAPXGO010000023">
    <property type="protein sequence ID" value="MCZ6160697.1"/>
    <property type="molecule type" value="Genomic_DNA"/>
</dbReference>
<dbReference type="AlphaFoldDB" id="A0A9Q4KMH3"/>
<gene>
    <name evidence="1" type="ORF">O6B32_09470</name>
</gene>
<name>A0A9Q4KMH3_9BACT</name>
<dbReference type="Proteomes" id="UP001075225">
    <property type="component" value="Unassembled WGS sequence"/>
</dbReference>